<dbReference type="Gene3D" id="2.60.120.260">
    <property type="entry name" value="Galactose-binding domain-like"/>
    <property type="match status" value="2"/>
</dbReference>
<dbReference type="InterPro" id="IPR008979">
    <property type="entry name" value="Galactose-bd-like_sf"/>
</dbReference>
<dbReference type="Pfam" id="PF00754">
    <property type="entry name" value="F5_F8_type_C"/>
    <property type="match status" value="1"/>
</dbReference>
<protein>
    <submittedName>
        <fullName evidence="2">Discoidin domain-containing protein</fullName>
    </submittedName>
</protein>
<evidence type="ECO:0000313" key="3">
    <source>
        <dbReference type="Proteomes" id="UP000676169"/>
    </source>
</evidence>
<dbReference type="RefSeq" id="WP_211631539.1">
    <property type="nucleotide sequence ID" value="NZ_CP073100.1"/>
</dbReference>
<evidence type="ECO:0000259" key="1">
    <source>
        <dbReference type="PROSITE" id="PS50022"/>
    </source>
</evidence>
<organism evidence="2 3">
    <name type="scientific">Luteolibacter ambystomatis</name>
    <dbReference type="NCBI Taxonomy" id="2824561"/>
    <lineage>
        <taxon>Bacteria</taxon>
        <taxon>Pseudomonadati</taxon>
        <taxon>Verrucomicrobiota</taxon>
        <taxon>Verrucomicrobiia</taxon>
        <taxon>Verrucomicrobiales</taxon>
        <taxon>Verrucomicrobiaceae</taxon>
        <taxon>Luteolibacter</taxon>
    </lineage>
</organism>
<dbReference type="InterPro" id="IPR000421">
    <property type="entry name" value="FA58C"/>
</dbReference>
<sequence>MTSPGSATGWTTANAFPNLTFVDPLMLTEIPGTTNFLLVGKDGRLWRFANNPAVTQAQVVLALDWASKTQTSEDQGFYSLVFHPQFGQSGSPNANYAYVCYNHKPALTGADSNHSYWRVSRFTWLPASGTLDPNSEFVLINQFDPDLWHNGGAMFFDNDGFLNITCGDGGDSIGLSQALANTQKIDGGFFSGVFRIDVNNDPAKSHAIRRQPTNHAYKPAAWPNSSTQGYGIPNDNPWLDTQGSVLEEYNAIGLRSPHTAHYDTVTGDVWIGDVGEGAREEITVLPKGGNAQWGFKEGTITGPGTKPTTVIGTEVAPFYDYGRTIGSCVIGGMRYRGTKWNTYLGGKVLFGDHIRGKVWTATIGAGGAAPVIEEIITGFHTGAKAGLANFCTDSTGEVYLMDINGTNQTGGVIRKLVLQGASVEPPALLSQTGAFSNLSTLATAPGFVPFDVNTPLWSDGAHKLRWIMVPNNGSHDTAAEKITFSEKGNWVFPAGTVLMKHFEMPLDERNPSVTRRLETRFIVCTANGGKYGLTYRWNAAGTDAQLLTSGESLDYDITLNDGSTVQRRWDFPSRSDCVFCHNTTSGQALGFRTHQLNKNYTYPATGRTANQLTTFNALGMFDRTLTADEVKNFLQSRAIDDETAPMEHRVRSYMDANCSHCHQPGGLVDYFDARLNTPFNSQGLMDVAVQGHFTDLGVDGRYLKPGDPSLSAVHLRMSHSGDGVAMPPLAKNVVDEDAVALLENYLAGTTPSEFQTQVLLQARYLRLTSTAEVNGNPWTSVGELSILDDKGVAIPTNQLSVAAVDSEETVDETAPAIRAIDGDVNTFWHTGYGTGGIAALPHYITINLGSTRPVGGFVYVPRQGNQNGRIKNYQVHTSTDGVNWTLMTSGTWPNTTDTFRYDQLANSRAARCNIAGPTGVVNGAFETTITFDMDVTDFTAADVQVTGGSLLGLRGKGHYYVATISPSTSLVTVQVPQNAVNPKSLGSTASATLQVDFHDTLPPIPRFTNVPVSVAGTFQLGLTFDEPVTGLTASDFNITNGTLMGIAADGMDYLLTITPGSPGTVGVEIRSGAVVDTAANLMGAGTSISLPYSSYILAREAEQGTLAGAFVQVADAATSGGYYIWVPQGTRGGSTALDTNMKATYTFVVPRAGQYRVRGLARSDDQSSDSFYVGFDGATPSDWHTNQTAGQIGSLQYYWDLANSSRDPVNNPSLFTLTAGSHTMQLYGRDDGTRMDRLELQPVKPFPMWSGPAVAVNGSFNLSLSFTESVTGLTVSDITITGGQVQSITGSGANYVVSVSATSSPVTLSLPANMVTSASANGNDASDPISVIYRTAFEQWAFSHDTDGSPGSRLADDDGDGVPKLLEFSFNLDPTLSDRRSLDLTSSPTAGLPRMIVNPESGGQRLWLQYLRRKNVAGLTYTPQFGSSLNDFSDATGSSIVESLDADWDRVRVPDMAPASSGRRFGRVKVTLSP</sequence>
<dbReference type="Pfam" id="PF19078">
    <property type="entry name" value="Big_12"/>
    <property type="match status" value="2"/>
</dbReference>
<dbReference type="EMBL" id="CP073100">
    <property type="protein sequence ID" value="QUE51400.1"/>
    <property type="molecule type" value="Genomic_DNA"/>
</dbReference>
<dbReference type="PANTHER" id="PTHR19328">
    <property type="entry name" value="HEDGEHOG-INTERACTING PROTEIN"/>
    <property type="match status" value="1"/>
</dbReference>
<keyword evidence="3" id="KW-1185">Reference proteome</keyword>
<proteinExistence type="predicted"/>
<dbReference type="PANTHER" id="PTHR19328:SF75">
    <property type="entry name" value="ALDOSE SUGAR DEHYDROGENASE YLII"/>
    <property type="match status" value="1"/>
</dbReference>
<dbReference type="InterPro" id="IPR011042">
    <property type="entry name" value="6-blade_b-propeller_TolB-like"/>
</dbReference>
<dbReference type="Proteomes" id="UP000676169">
    <property type="component" value="Chromosome"/>
</dbReference>
<evidence type="ECO:0000313" key="2">
    <source>
        <dbReference type="EMBL" id="QUE51400.1"/>
    </source>
</evidence>
<dbReference type="SUPFAM" id="SSF49785">
    <property type="entry name" value="Galactose-binding domain-like"/>
    <property type="match status" value="1"/>
</dbReference>
<name>A0A975GA72_9BACT</name>
<dbReference type="Gene3D" id="2.120.10.30">
    <property type="entry name" value="TolB, C-terminal domain"/>
    <property type="match status" value="1"/>
</dbReference>
<gene>
    <name evidence="2" type="ORF">KBB96_00535</name>
</gene>
<accession>A0A975GA72</accession>
<dbReference type="CDD" id="cd02795">
    <property type="entry name" value="CBM6-CBM35-CBM36_like"/>
    <property type="match status" value="1"/>
</dbReference>
<reference evidence="2" key="1">
    <citation type="submission" date="2021-04" db="EMBL/GenBank/DDBJ databases">
        <title>Luteolibacter sp. 32A isolated from the skin of an Anderson's salamander (Ambystoma andersonii).</title>
        <authorList>
            <person name="Spergser J."/>
            <person name="Busse H.-J."/>
        </authorList>
    </citation>
    <scope>NUCLEOTIDE SEQUENCE</scope>
    <source>
        <strain evidence="2">32A</strain>
    </source>
</reference>
<dbReference type="InterPro" id="IPR044048">
    <property type="entry name" value="Big_12"/>
</dbReference>
<dbReference type="PROSITE" id="PS50022">
    <property type="entry name" value="FA58C_3"/>
    <property type="match status" value="1"/>
</dbReference>
<feature type="domain" description="F5/8 type C" evidence="1">
    <location>
        <begin position="779"/>
        <end position="885"/>
    </location>
</feature>
<dbReference type="KEGG" id="lamb:KBB96_00535"/>